<accession>A0A7W7Q903</accession>
<evidence type="ECO:0000256" key="1">
    <source>
        <dbReference type="SAM" id="Phobius"/>
    </source>
</evidence>
<proteinExistence type="predicted"/>
<comment type="caution">
    <text evidence="2">The sequence shown here is derived from an EMBL/GenBank/DDBJ whole genome shotgun (WGS) entry which is preliminary data.</text>
</comment>
<keyword evidence="1" id="KW-0812">Transmembrane</keyword>
<evidence type="ECO:0000313" key="3">
    <source>
        <dbReference type="Proteomes" id="UP000520767"/>
    </source>
</evidence>
<name>A0A7W7Q903_9PSEU</name>
<dbReference type="Proteomes" id="UP000520767">
    <property type="component" value="Unassembled WGS sequence"/>
</dbReference>
<keyword evidence="1" id="KW-0472">Membrane</keyword>
<dbReference type="Pfam" id="PF11361">
    <property type="entry name" value="DUF3159"/>
    <property type="match status" value="1"/>
</dbReference>
<dbReference type="EMBL" id="JACHJQ010000005">
    <property type="protein sequence ID" value="MBB4909219.1"/>
    <property type="molecule type" value="Genomic_DNA"/>
</dbReference>
<feature type="transmembrane region" description="Helical" evidence="1">
    <location>
        <begin position="71"/>
        <end position="92"/>
    </location>
</feature>
<gene>
    <name evidence="2" type="ORF">FHR82_005472</name>
</gene>
<organism evidence="2 3">
    <name type="scientific">Actinophytocola algeriensis</name>
    <dbReference type="NCBI Taxonomy" id="1768010"/>
    <lineage>
        <taxon>Bacteria</taxon>
        <taxon>Bacillati</taxon>
        <taxon>Actinomycetota</taxon>
        <taxon>Actinomycetes</taxon>
        <taxon>Pseudonocardiales</taxon>
        <taxon>Pseudonocardiaceae</taxon>
    </lineage>
</organism>
<feature type="transmembrane region" description="Helical" evidence="1">
    <location>
        <begin position="12"/>
        <end position="37"/>
    </location>
</feature>
<reference evidence="2 3" key="1">
    <citation type="submission" date="2020-08" db="EMBL/GenBank/DDBJ databases">
        <title>Genomic Encyclopedia of Type Strains, Phase III (KMG-III): the genomes of soil and plant-associated and newly described type strains.</title>
        <authorList>
            <person name="Whitman W."/>
        </authorList>
    </citation>
    <scope>NUCLEOTIDE SEQUENCE [LARGE SCALE GENOMIC DNA]</scope>
    <source>
        <strain evidence="2 3">CECT 8960</strain>
    </source>
</reference>
<feature type="transmembrane region" description="Helical" evidence="1">
    <location>
        <begin position="104"/>
        <end position="125"/>
    </location>
</feature>
<sequence length="201" mass="21914">MKARVLTQRSQSLFGAMGGWRTVAEIFASRVVFLIAYLLTGQVWFSALAAVGAVVVFVVVRVWADRKYWQALAALVMVGISALLAGGTGQGINFYLTDIVRNVGAAVVLAVSMLVRWPFIGLLVGAARGERLGWRQDRAKRRRYQACTGVFLTKFTLAPLVMTPFYLAGQVVALGITATLVGTPAIAVCVYFSWRILRVRA</sequence>
<dbReference type="RefSeq" id="WP_184813244.1">
    <property type="nucleotide sequence ID" value="NZ_JACHJQ010000005.1"/>
</dbReference>
<protein>
    <submittedName>
        <fullName evidence="2">Putative membrane protein</fullName>
    </submittedName>
</protein>
<feature type="transmembrane region" description="Helical" evidence="1">
    <location>
        <begin position="146"/>
        <end position="167"/>
    </location>
</feature>
<feature type="transmembrane region" description="Helical" evidence="1">
    <location>
        <begin position="173"/>
        <end position="194"/>
    </location>
</feature>
<keyword evidence="1" id="KW-1133">Transmembrane helix</keyword>
<dbReference type="AlphaFoldDB" id="A0A7W7Q903"/>
<keyword evidence="3" id="KW-1185">Reference proteome</keyword>
<feature type="transmembrane region" description="Helical" evidence="1">
    <location>
        <begin position="43"/>
        <end position="64"/>
    </location>
</feature>
<evidence type="ECO:0000313" key="2">
    <source>
        <dbReference type="EMBL" id="MBB4909219.1"/>
    </source>
</evidence>
<dbReference type="InterPro" id="IPR016566">
    <property type="entry name" value="UCP010219"/>
</dbReference>